<name>A0A6P8WTE3_DROAB</name>
<dbReference type="SMART" id="SM00487">
    <property type="entry name" value="DEXDc"/>
    <property type="match status" value="1"/>
</dbReference>
<dbReference type="Pfam" id="PF13087">
    <property type="entry name" value="AAA_12"/>
    <property type="match status" value="1"/>
</dbReference>
<dbReference type="InterPro" id="IPR014001">
    <property type="entry name" value="Helicase_ATP-bd"/>
</dbReference>
<dbReference type="PANTHER" id="PTHR10887:SF419">
    <property type="entry name" value="RNA HELICASE MOV10L1"/>
    <property type="match status" value="1"/>
</dbReference>
<keyword evidence="5" id="KW-0378">Hydrolase</keyword>
<dbReference type="GO" id="GO:0035194">
    <property type="term" value="P:regulatory ncRNA-mediated post-transcriptional gene silencing"/>
    <property type="evidence" value="ECO:0007669"/>
    <property type="project" value="TreeGrafter"/>
</dbReference>
<dbReference type="GO" id="GO:0043186">
    <property type="term" value="C:P granule"/>
    <property type="evidence" value="ECO:0007669"/>
    <property type="project" value="TreeGrafter"/>
</dbReference>
<dbReference type="InterPro" id="IPR027417">
    <property type="entry name" value="P-loop_NTPase"/>
</dbReference>
<keyword evidence="5" id="KW-0347">Helicase</keyword>
<keyword evidence="5" id="KW-0067">ATP-binding</keyword>
<accession>A0A6P8WTE3</accession>
<dbReference type="RefSeq" id="XP_034106966.1">
    <property type="nucleotide sequence ID" value="XM_034251075.2"/>
</dbReference>
<evidence type="ECO:0000256" key="1">
    <source>
        <dbReference type="ARBA" id="ARBA00023158"/>
    </source>
</evidence>
<dbReference type="GO" id="GO:0003723">
    <property type="term" value="F:RNA binding"/>
    <property type="evidence" value="ECO:0007669"/>
    <property type="project" value="InterPro"/>
</dbReference>
<gene>
    <name evidence="5" type="primary">LOC117569776</name>
</gene>
<reference evidence="5" key="1">
    <citation type="submission" date="2025-08" db="UniProtKB">
        <authorList>
            <consortium name="RefSeq"/>
        </authorList>
    </citation>
    <scope>IDENTIFICATION</scope>
    <source>
        <strain evidence="5">15112-1751.03</strain>
        <tissue evidence="5">Whole Adult</tissue>
    </source>
</reference>
<sequence>MEKLPMYGLSKNWLKALESNFSDKSLKDAAPIFNSYLQKQHLSYDNFCAILKALLHIDDVSTMQSYAELTQFNVNVGKNKLQKFFIKFSATTVNSASRLSSCYDEVVLVSRKGLEESPLPRPLILALSMSGKHVSQITKVTPRRFYFQSGIDLLDEPFDVIFRSPRIPQRLMYHALEILENRPDIHRYIFAIPDSNSKKYSAPAPKSLPTLTLFNASIRNNAEQLQAVQQIVAGQNPQAPYVVFGPPGTGKTTTIVEAILQLYLKGNNRILVTAGSNSACDTIAERLCEYVSKVAHVRERENVMLRLLSYTRLRKAKKTMPPKLLACSNYRSRRHEGLRRIDLSQYGIVVATLCTVGVLNVVNNPKFTHIFIDEAAASIEPETLMGIVGNKIHPCHVIVSGDHKQLGPVIMCNRAASLGLDQSLMDRLMANKLYQVNASGDYDKTLQTRLRRNYRSHPEIVGIYNKLFYNGELIPLAPPAEVNRAANWSVLPSQGFPIIFQAAHGATEREEHSTSSFNKREADVLCWYVTSLLRDGLGNGIEVKQEDIGVVSPYLAQCKLLKKMLRQRKQTNVKIGSVERFQGDEKSIIIVSMVSSYASTQFLSNPRRVNVLLSRAKSLMILIGNPITLSDDKNFKFIIDQCKMKGNLLFLENLLKDDFSKRQEQEANDSDSDTSSCSSDLDYRMNHLSV</sequence>
<keyword evidence="1" id="KW-0943">RNA-mediated gene silencing</keyword>
<dbReference type="InterPro" id="IPR041679">
    <property type="entry name" value="DNA2/NAM7-like_C"/>
</dbReference>
<dbReference type="PANTHER" id="PTHR10887">
    <property type="entry name" value="DNA2/NAM7 HELICASE FAMILY"/>
    <property type="match status" value="1"/>
</dbReference>
<keyword evidence="5" id="KW-0547">Nucleotide-binding</keyword>
<dbReference type="InterPro" id="IPR047187">
    <property type="entry name" value="SF1_C_Upf1"/>
</dbReference>
<evidence type="ECO:0000313" key="5">
    <source>
        <dbReference type="RefSeq" id="XP_034106966.1"/>
    </source>
</evidence>
<evidence type="ECO:0000256" key="2">
    <source>
        <dbReference type="ARBA" id="ARBA00048432"/>
    </source>
</evidence>
<dbReference type="Pfam" id="PF13086">
    <property type="entry name" value="AAA_11"/>
    <property type="match status" value="2"/>
</dbReference>
<protein>
    <submittedName>
        <fullName evidence="5">Helicase MOV-10</fullName>
    </submittedName>
</protein>
<dbReference type="Gene3D" id="3.40.50.300">
    <property type="entry name" value="P-loop containing nucleotide triphosphate hydrolases"/>
    <property type="match status" value="2"/>
</dbReference>
<feature type="domain" description="Helicase ATP-binding" evidence="3">
    <location>
        <begin position="215"/>
        <end position="423"/>
    </location>
</feature>
<dbReference type="CDD" id="cd18038">
    <property type="entry name" value="DEXXQc_Helz-like"/>
    <property type="match status" value="1"/>
</dbReference>
<dbReference type="SUPFAM" id="SSF52540">
    <property type="entry name" value="P-loop containing nucleoside triphosphate hydrolases"/>
    <property type="match status" value="1"/>
</dbReference>
<evidence type="ECO:0000313" key="4">
    <source>
        <dbReference type="Proteomes" id="UP000515160"/>
    </source>
</evidence>
<dbReference type="InterPro" id="IPR026122">
    <property type="entry name" value="MOV-10/SDE3_DEXXQ/H-box"/>
</dbReference>
<dbReference type="AlphaFoldDB" id="A0A6P8WTE3"/>
<dbReference type="CDD" id="cd18808">
    <property type="entry name" value="SF1_C_Upf1"/>
    <property type="match status" value="1"/>
</dbReference>
<dbReference type="GeneID" id="117569776"/>
<dbReference type="InterPro" id="IPR045055">
    <property type="entry name" value="DNA2/NAM7-like"/>
</dbReference>
<dbReference type="Proteomes" id="UP000515160">
    <property type="component" value="Chromosome 3"/>
</dbReference>
<organism evidence="4 5">
    <name type="scientific">Drosophila albomicans</name>
    <name type="common">Fruit fly</name>
    <dbReference type="NCBI Taxonomy" id="7291"/>
    <lineage>
        <taxon>Eukaryota</taxon>
        <taxon>Metazoa</taxon>
        <taxon>Ecdysozoa</taxon>
        <taxon>Arthropoda</taxon>
        <taxon>Hexapoda</taxon>
        <taxon>Insecta</taxon>
        <taxon>Pterygota</taxon>
        <taxon>Neoptera</taxon>
        <taxon>Endopterygota</taxon>
        <taxon>Diptera</taxon>
        <taxon>Brachycera</taxon>
        <taxon>Muscomorpha</taxon>
        <taxon>Ephydroidea</taxon>
        <taxon>Drosophilidae</taxon>
        <taxon>Drosophila</taxon>
    </lineage>
</organism>
<proteinExistence type="predicted"/>
<keyword evidence="4" id="KW-1185">Reference proteome</keyword>
<dbReference type="GO" id="GO:0005829">
    <property type="term" value="C:cytosol"/>
    <property type="evidence" value="ECO:0007669"/>
    <property type="project" value="TreeGrafter"/>
</dbReference>
<comment type="catalytic activity">
    <reaction evidence="2">
        <text>ATP + H2O = ADP + phosphate + H(+)</text>
        <dbReference type="Rhea" id="RHEA:13065"/>
        <dbReference type="ChEBI" id="CHEBI:15377"/>
        <dbReference type="ChEBI" id="CHEBI:15378"/>
        <dbReference type="ChEBI" id="CHEBI:30616"/>
        <dbReference type="ChEBI" id="CHEBI:43474"/>
        <dbReference type="ChEBI" id="CHEBI:456216"/>
        <dbReference type="EC" id="3.6.4.12"/>
    </reaction>
    <physiologicalReaction direction="left-to-right" evidence="2">
        <dbReference type="Rhea" id="RHEA:13066"/>
    </physiologicalReaction>
</comment>
<dbReference type="GO" id="GO:0003678">
    <property type="term" value="F:DNA helicase activity"/>
    <property type="evidence" value="ECO:0007669"/>
    <property type="project" value="UniProtKB-EC"/>
</dbReference>
<evidence type="ECO:0000259" key="3">
    <source>
        <dbReference type="SMART" id="SM00487"/>
    </source>
</evidence>
<dbReference type="OrthoDB" id="6513042at2759"/>
<dbReference type="GO" id="GO:0032574">
    <property type="term" value="F:5'-3' RNA helicase activity"/>
    <property type="evidence" value="ECO:0007669"/>
    <property type="project" value="InterPro"/>
</dbReference>
<dbReference type="InterPro" id="IPR041677">
    <property type="entry name" value="DNA2/NAM7_AAA_11"/>
</dbReference>